<comment type="caution">
    <text evidence="1">The sequence shown here is derived from an EMBL/GenBank/DDBJ whole genome shotgun (WGS) entry which is preliminary data.</text>
</comment>
<name>A0ACC0WXP9_9STRA</name>
<gene>
    <name evidence="1" type="ORF">PsorP6_002117</name>
</gene>
<protein>
    <submittedName>
        <fullName evidence="1">Uncharacterized protein</fullName>
    </submittedName>
</protein>
<organism evidence="1 2">
    <name type="scientific">Peronosclerospora sorghi</name>
    <dbReference type="NCBI Taxonomy" id="230839"/>
    <lineage>
        <taxon>Eukaryota</taxon>
        <taxon>Sar</taxon>
        <taxon>Stramenopiles</taxon>
        <taxon>Oomycota</taxon>
        <taxon>Peronosporomycetes</taxon>
        <taxon>Peronosporales</taxon>
        <taxon>Peronosporaceae</taxon>
        <taxon>Peronosclerospora</taxon>
    </lineage>
</organism>
<dbReference type="Proteomes" id="UP001163321">
    <property type="component" value="Chromosome 1"/>
</dbReference>
<accession>A0ACC0WXP9</accession>
<sequence length="73" mass="7813">MGGLDQTAVKSNPRVLVSVTFDGVSSETDYVRDMLDDFLNARGDTVSVFDPKYVAMAVPSQLILGSNIVFAGN</sequence>
<dbReference type="EMBL" id="CM047580">
    <property type="protein sequence ID" value="KAI9922638.1"/>
    <property type="molecule type" value="Genomic_DNA"/>
</dbReference>
<evidence type="ECO:0000313" key="1">
    <source>
        <dbReference type="EMBL" id="KAI9922638.1"/>
    </source>
</evidence>
<evidence type="ECO:0000313" key="2">
    <source>
        <dbReference type="Proteomes" id="UP001163321"/>
    </source>
</evidence>
<proteinExistence type="predicted"/>
<keyword evidence="2" id="KW-1185">Reference proteome</keyword>
<reference evidence="1 2" key="1">
    <citation type="journal article" date="2022" name="bioRxiv">
        <title>The genome of the oomycete Peronosclerospora sorghi, a cosmopolitan pathogen of maize and sorghum, is inflated with dispersed pseudogenes.</title>
        <authorList>
            <person name="Fletcher K."/>
            <person name="Martin F."/>
            <person name="Isakeit T."/>
            <person name="Cavanaugh K."/>
            <person name="Magill C."/>
            <person name="Michelmore R."/>
        </authorList>
    </citation>
    <scope>NUCLEOTIDE SEQUENCE [LARGE SCALE GENOMIC DNA]</scope>
    <source>
        <strain evidence="1">P6</strain>
    </source>
</reference>